<protein>
    <submittedName>
        <fullName evidence="2">DUF5685 family protein</fullName>
    </submittedName>
</protein>
<proteinExistence type="predicted"/>
<dbReference type="Proteomes" id="UP001500467">
    <property type="component" value="Unassembled WGS sequence"/>
</dbReference>
<feature type="region of interest" description="Disordered" evidence="1">
    <location>
        <begin position="288"/>
        <end position="332"/>
    </location>
</feature>
<comment type="caution">
    <text evidence="2">The sequence shown here is derived from an EMBL/GenBank/DDBJ whole genome shotgun (WGS) entry which is preliminary data.</text>
</comment>
<evidence type="ECO:0000313" key="2">
    <source>
        <dbReference type="EMBL" id="GAA1219137.1"/>
    </source>
</evidence>
<evidence type="ECO:0000256" key="1">
    <source>
        <dbReference type="SAM" id="MobiDB-lite"/>
    </source>
</evidence>
<name>A0ABN1VRS5_9PSEU</name>
<dbReference type="RefSeq" id="WP_253858979.1">
    <property type="nucleotide sequence ID" value="NZ_BAAALM010000017.1"/>
</dbReference>
<evidence type="ECO:0000313" key="3">
    <source>
        <dbReference type="Proteomes" id="UP001500467"/>
    </source>
</evidence>
<sequence length="391" mass="40083">MFGIIRPCRHRLPGRLRTEWTAQLCGLCLALRDEHGQLARTATNYDGLLISALVDAQSDTGPARRTAGPCALRGMRGASVAVGDGARLAASVSLVLASAKVSDHVADGDGVFGRRAVGPVAQRVAALWADRAAEAGGRLGLDTADLTAAIGAQSTIERGLTTGDSVLAATAPTEHATAAAFAHTAVLAGRPGNEEGLAEAGRLFGRIAHLLDAVEDLADDAATGAWNPLPATGTGLVEARRLCDDAVLGVRLALDQVSLTHRGLVHALLVHELERAVTRTFGHAGSGRDAAGHIDSGGHAGGTGHAVRAPGPGAEAKDGPGPVQDGQGGGLWYPRFRVPPQPRNPVLGCCVGLYMCCSCQFCCRDPYPGPCDGKPKGSCDCDCCDAACCDC</sequence>
<gene>
    <name evidence="2" type="ORF">GCM10009675_47280</name>
</gene>
<accession>A0ABN1VRS5</accession>
<keyword evidence="3" id="KW-1185">Reference proteome</keyword>
<reference evidence="2 3" key="1">
    <citation type="journal article" date="2019" name="Int. J. Syst. Evol. Microbiol.">
        <title>The Global Catalogue of Microorganisms (GCM) 10K type strain sequencing project: providing services to taxonomists for standard genome sequencing and annotation.</title>
        <authorList>
            <consortium name="The Broad Institute Genomics Platform"/>
            <consortium name="The Broad Institute Genome Sequencing Center for Infectious Disease"/>
            <person name="Wu L."/>
            <person name="Ma J."/>
        </authorList>
    </citation>
    <scope>NUCLEOTIDE SEQUENCE [LARGE SCALE GENOMIC DNA]</scope>
    <source>
        <strain evidence="2 3">JCM 13022</strain>
    </source>
</reference>
<organism evidence="2 3">
    <name type="scientific">Prauserella alba</name>
    <dbReference type="NCBI Taxonomy" id="176898"/>
    <lineage>
        <taxon>Bacteria</taxon>
        <taxon>Bacillati</taxon>
        <taxon>Actinomycetota</taxon>
        <taxon>Actinomycetes</taxon>
        <taxon>Pseudonocardiales</taxon>
        <taxon>Pseudonocardiaceae</taxon>
        <taxon>Prauserella</taxon>
    </lineage>
</organism>
<dbReference type="Pfam" id="PF18937">
    <property type="entry name" value="DUF5685"/>
    <property type="match status" value="1"/>
</dbReference>
<dbReference type="InterPro" id="IPR043740">
    <property type="entry name" value="DUF5685"/>
</dbReference>
<dbReference type="EMBL" id="BAAALM010000017">
    <property type="protein sequence ID" value="GAA1219137.1"/>
    <property type="molecule type" value="Genomic_DNA"/>
</dbReference>